<dbReference type="PANTHER" id="PTHR30217:SF6">
    <property type="entry name" value="TRNA HYDROXYLATION PROTEIN P"/>
    <property type="match status" value="1"/>
</dbReference>
<evidence type="ECO:0000256" key="3">
    <source>
        <dbReference type="ARBA" id="ARBA00038374"/>
    </source>
</evidence>
<comment type="similarity">
    <text evidence="3">Belongs to the peptidase U32 family.</text>
</comment>
<organism evidence="5 6">
    <name type="scientific">Haliovirga abyssi</name>
    <dbReference type="NCBI Taxonomy" id="2996794"/>
    <lineage>
        <taxon>Bacteria</taxon>
        <taxon>Fusobacteriati</taxon>
        <taxon>Fusobacteriota</taxon>
        <taxon>Fusobacteriia</taxon>
        <taxon>Fusobacteriales</taxon>
        <taxon>Haliovirgaceae</taxon>
        <taxon>Haliovirga</taxon>
    </lineage>
</organism>
<dbReference type="Proteomes" id="UP001321582">
    <property type="component" value="Chromosome"/>
</dbReference>
<keyword evidence="1 5" id="KW-0645">Protease</keyword>
<dbReference type="EMBL" id="AP027059">
    <property type="protein sequence ID" value="BDU50458.1"/>
    <property type="molecule type" value="Genomic_DNA"/>
</dbReference>
<dbReference type="RefSeq" id="WP_307905387.1">
    <property type="nucleotide sequence ID" value="NZ_AP027059.1"/>
</dbReference>
<evidence type="ECO:0000259" key="4">
    <source>
        <dbReference type="Pfam" id="PF16325"/>
    </source>
</evidence>
<dbReference type="AlphaFoldDB" id="A0AAU9DPT2"/>
<dbReference type="Gene3D" id="2.40.30.10">
    <property type="entry name" value="Translation factors"/>
    <property type="match status" value="1"/>
</dbReference>
<dbReference type="PROSITE" id="PS01276">
    <property type="entry name" value="PEPTIDASE_U32"/>
    <property type="match status" value="1"/>
</dbReference>
<dbReference type="InterPro" id="IPR051454">
    <property type="entry name" value="RNA/ubiquinone_mod_enzymes"/>
</dbReference>
<dbReference type="KEGG" id="haby:HLVA_10270"/>
<dbReference type="InterPro" id="IPR001539">
    <property type="entry name" value="Peptidase_U32"/>
</dbReference>
<evidence type="ECO:0000313" key="5">
    <source>
        <dbReference type="EMBL" id="BDU50458.1"/>
    </source>
</evidence>
<protein>
    <submittedName>
        <fullName evidence="5">Protease</fullName>
    </submittedName>
</protein>
<evidence type="ECO:0000256" key="1">
    <source>
        <dbReference type="ARBA" id="ARBA00022670"/>
    </source>
</evidence>
<dbReference type="PANTHER" id="PTHR30217">
    <property type="entry name" value="PEPTIDASE U32 FAMILY"/>
    <property type="match status" value="1"/>
</dbReference>
<feature type="domain" description="Peptidase family U32 C-terminal" evidence="4">
    <location>
        <begin position="320"/>
        <end position="401"/>
    </location>
</feature>
<dbReference type="GO" id="GO:0008233">
    <property type="term" value="F:peptidase activity"/>
    <property type="evidence" value="ECO:0007669"/>
    <property type="project" value="UniProtKB-KW"/>
</dbReference>
<sequence length="404" mass="46227">MTKKIELLSPAGNLEKLEIVLHYGADAAYLGGELFNLRALADNFSNSDLEKAVVYAHNLGKKVYVTLNIIPHNEELNFMPEYVKYLEKIGVDGVIVADLGTFALVRENSNLNINVSTQASNTNWRSVKVWKDMGAKRVILARELALDEIKKIRDKVNDVELEVFVHGAMCMSISGRCLLSNYLTGRDANRGACAHPCRWKYNLVEEKRPGEYFPVFEDERGTYIFNSKDLCTIEFIDKIMDTGVDSLKIEGRMKGIYYAALATQVYRKAIDSYSDGKYEFKKEWLDELKTTSNRSFTSGFYLGKTDESSQNYDTNSSYSQTHQLVAKVIEKISDNEYKIQIRNRLFENEEVEIVKSDGTILKSKMPKFFNEKTEEYTDVVHPNTIARIKTDAKLEKLDLIRKKK</sequence>
<gene>
    <name evidence="5" type="ORF">HLVA_10270</name>
</gene>
<name>A0AAU9DPT2_9FUSO</name>
<accession>A0AAU9DPT2</accession>
<evidence type="ECO:0000256" key="2">
    <source>
        <dbReference type="ARBA" id="ARBA00022801"/>
    </source>
</evidence>
<keyword evidence="2" id="KW-0378">Hydrolase</keyword>
<dbReference type="GO" id="GO:0006508">
    <property type="term" value="P:proteolysis"/>
    <property type="evidence" value="ECO:0007669"/>
    <property type="project" value="UniProtKB-KW"/>
</dbReference>
<dbReference type="Pfam" id="PF16325">
    <property type="entry name" value="Peptidase_U32_C"/>
    <property type="match status" value="1"/>
</dbReference>
<proteinExistence type="inferred from homology"/>
<keyword evidence="6" id="KW-1185">Reference proteome</keyword>
<dbReference type="Pfam" id="PF01136">
    <property type="entry name" value="Peptidase_U32"/>
    <property type="match status" value="1"/>
</dbReference>
<dbReference type="InterPro" id="IPR032525">
    <property type="entry name" value="Peptidase_U32_C"/>
</dbReference>
<reference evidence="5 6" key="1">
    <citation type="submission" date="2022-11" db="EMBL/GenBank/DDBJ databases">
        <title>Haliovirga abyssi gen. nov., sp. nov., a mesophilic fermentative bacterium isolated from the Iheya North hydrothermal field and the proposal of Haliovirgaceae fam. nov.</title>
        <authorList>
            <person name="Miyazaki U."/>
            <person name="Tame A."/>
            <person name="Miyazaki J."/>
            <person name="Takai K."/>
            <person name="Sawayama S."/>
            <person name="Kitajima M."/>
            <person name="Okamoto A."/>
            <person name="Nakagawa S."/>
        </authorList>
    </citation>
    <scope>NUCLEOTIDE SEQUENCE [LARGE SCALE GENOMIC DNA]</scope>
    <source>
        <strain evidence="5 6">IC12</strain>
    </source>
</reference>
<evidence type="ECO:0000313" key="6">
    <source>
        <dbReference type="Proteomes" id="UP001321582"/>
    </source>
</evidence>